<dbReference type="GO" id="GO:0008933">
    <property type="term" value="F:peptidoglycan lytic transglycosylase activity"/>
    <property type="evidence" value="ECO:0007669"/>
    <property type="project" value="TreeGrafter"/>
</dbReference>
<dbReference type="AlphaFoldDB" id="A0A221VXY3"/>
<keyword evidence="2" id="KW-1133">Transmembrane helix</keyword>
<evidence type="ECO:0000313" key="4">
    <source>
        <dbReference type="Proteomes" id="UP000204221"/>
    </source>
</evidence>
<feature type="region of interest" description="Disordered" evidence="1">
    <location>
        <begin position="99"/>
        <end position="127"/>
    </location>
</feature>
<dbReference type="InterPro" id="IPR043426">
    <property type="entry name" value="MltB-like"/>
</dbReference>
<reference evidence="3 4" key="1">
    <citation type="submission" date="2017-07" db="EMBL/GenBank/DDBJ databases">
        <title>Complete genome sequence of Actinoalloteichus hoggarensis DSM 45943, type strain of Actinoalloteichus hoggarensis.</title>
        <authorList>
            <person name="Ruckert C."/>
            <person name="Nouioui I."/>
            <person name="Willmese J."/>
            <person name="van Wezel G."/>
            <person name="Klenk H.-P."/>
            <person name="Kalinowski J."/>
            <person name="Zotchev S.B."/>
        </authorList>
    </citation>
    <scope>NUCLEOTIDE SEQUENCE [LARGE SCALE GENOMIC DNA]</scope>
    <source>
        <strain evidence="3 4">DSM 45943</strain>
    </source>
</reference>
<gene>
    <name evidence="3" type="ORF">AHOG_03540</name>
</gene>
<feature type="region of interest" description="Disordered" evidence="1">
    <location>
        <begin position="1"/>
        <end position="21"/>
    </location>
</feature>
<dbReference type="RefSeq" id="WP_245856538.1">
    <property type="nucleotide sequence ID" value="NZ_CP022521.1"/>
</dbReference>
<dbReference type="KEGG" id="ahg:AHOG_03540"/>
<feature type="region of interest" description="Disordered" evidence="1">
    <location>
        <begin position="67"/>
        <end position="86"/>
    </location>
</feature>
<dbReference type="Pfam" id="PF13406">
    <property type="entry name" value="SLT_2"/>
    <property type="match status" value="1"/>
</dbReference>
<evidence type="ECO:0000256" key="1">
    <source>
        <dbReference type="SAM" id="MobiDB-lite"/>
    </source>
</evidence>
<dbReference type="EMBL" id="CP022521">
    <property type="protein sequence ID" value="ASO18365.1"/>
    <property type="molecule type" value="Genomic_DNA"/>
</dbReference>
<dbReference type="InterPro" id="IPR023346">
    <property type="entry name" value="Lysozyme-like_dom_sf"/>
</dbReference>
<evidence type="ECO:0000313" key="3">
    <source>
        <dbReference type="EMBL" id="ASO18365.1"/>
    </source>
</evidence>
<organism evidence="3 4">
    <name type="scientific">Actinoalloteichus hoggarensis</name>
    <dbReference type="NCBI Taxonomy" id="1470176"/>
    <lineage>
        <taxon>Bacteria</taxon>
        <taxon>Bacillati</taxon>
        <taxon>Actinomycetota</taxon>
        <taxon>Actinomycetes</taxon>
        <taxon>Pseudonocardiales</taxon>
        <taxon>Pseudonocardiaceae</taxon>
        <taxon>Actinoalloteichus</taxon>
    </lineage>
</organism>
<proteinExistence type="predicted"/>
<dbReference type="Proteomes" id="UP000204221">
    <property type="component" value="Chromosome"/>
</dbReference>
<evidence type="ECO:0000256" key="2">
    <source>
        <dbReference type="SAM" id="Phobius"/>
    </source>
</evidence>
<protein>
    <submittedName>
        <fullName evidence="3">Uncharacterized protein</fullName>
    </submittedName>
</protein>
<dbReference type="CDD" id="cd13399">
    <property type="entry name" value="Slt35-like"/>
    <property type="match status" value="1"/>
</dbReference>
<keyword evidence="4" id="KW-1185">Reference proteome</keyword>
<dbReference type="InterPro" id="IPR031304">
    <property type="entry name" value="SLT_2"/>
</dbReference>
<keyword evidence="2" id="KW-0812">Transmembrane</keyword>
<name>A0A221VXY3_9PSEU</name>
<keyword evidence="2" id="KW-0472">Membrane</keyword>
<dbReference type="SUPFAM" id="SSF53955">
    <property type="entry name" value="Lysozyme-like"/>
    <property type="match status" value="1"/>
</dbReference>
<accession>A0A221VXY3</accession>
<feature type="compositionally biased region" description="Polar residues" evidence="1">
    <location>
        <begin position="1"/>
        <end position="11"/>
    </location>
</feature>
<feature type="compositionally biased region" description="Low complexity" evidence="1">
    <location>
        <begin position="76"/>
        <end position="86"/>
    </location>
</feature>
<feature type="transmembrane region" description="Helical" evidence="2">
    <location>
        <begin position="23"/>
        <end position="47"/>
    </location>
</feature>
<dbReference type="PANTHER" id="PTHR30163">
    <property type="entry name" value="MEMBRANE-BOUND LYTIC MUREIN TRANSGLYCOSYLASE B"/>
    <property type="match status" value="1"/>
</dbReference>
<feature type="compositionally biased region" description="Acidic residues" evidence="1">
    <location>
        <begin position="103"/>
        <end position="112"/>
    </location>
</feature>
<dbReference type="GO" id="GO:0009253">
    <property type="term" value="P:peptidoglycan catabolic process"/>
    <property type="evidence" value="ECO:0007669"/>
    <property type="project" value="TreeGrafter"/>
</dbReference>
<dbReference type="Gene3D" id="1.10.530.10">
    <property type="match status" value="1"/>
</dbReference>
<sequence>MSDFWSQASTPTPKPSARRRSRWPGLVGGLLVLGFVGGFIALGLWFVSSDRFALDVDFDTGPARPARVPVTPAPVEPSEAAPPQAVVPAPDLAVIEGAAESGAEAEQEDQESTADGAGEESALERRDPLEAWARDMATVVDAPPRALRAYANAEARLRAEQPDCGLSWTTLVGIGRVESDHGRFGGAQLGEDGRPTIPIYGPPLDGSPGVMAIPDTDGGEMDGDDVWDRAVGPMQFLPTTWELVGRDADGDGVADPQNIDDAALSAATYLCSAGRDLNTGDGWWSAVLTYNNSVDYGRRVFGLAETYAGYSLAEEPAEDGGES</sequence>
<dbReference type="PANTHER" id="PTHR30163:SF8">
    <property type="entry name" value="LYTIC MUREIN TRANSGLYCOSYLASE"/>
    <property type="match status" value="1"/>
</dbReference>